<accession>A0A8J5LV85</accession>
<dbReference type="EMBL" id="JAENGY010002692">
    <property type="protein sequence ID" value="KAG6943469.1"/>
    <property type="molecule type" value="Genomic_DNA"/>
</dbReference>
<dbReference type="CDD" id="cd00104">
    <property type="entry name" value="KAZAL_FS"/>
    <property type="match status" value="1"/>
</dbReference>
<proteinExistence type="predicted"/>
<evidence type="ECO:0000313" key="3">
    <source>
        <dbReference type="Proteomes" id="UP000709295"/>
    </source>
</evidence>
<evidence type="ECO:0000259" key="1">
    <source>
        <dbReference type="SMART" id="SM00280"/>
    </source>
</evidence>
<dbReference type="PANTHER" id="PTHR40866">
    <property type="entry name" value="BED-TYPE DOMAIN-CONTAINING PROTEIN"/>
    <property type="match status" value="1"/>
</dbReference>
<feature type="domain" description="Kazal-like" evidence="1">
    <location>
        <begin position="491"/>
        <end position="540"/>
    </location>
</feature>
<reference evidence="2" key="1">
    <citation type="submission" date="2021-01" db="EMBL/GenBank/DDBJ databases">
        <title>Phytophthora aleatoria, a newly-described species from Pinus radiata is distinct from Phytophthora cactorum isolates based on comparative genomics.</title>
        <authorList>
            <person name="Mcdougal R."/>
            <person name="Panda P."/>
            <person name="Williams N."/>
            <person name="Studholme D.J."/>
        </authorList>
    </citation>
    <scope>NUCLEOTIDE SEQUENCE</scope>
    <source>
        <strain evidence="2">NZFS 4037</strain>
    </source>
</reference>
<comment type="caution">
    <text evidence="2">The sequence shown here is derived from an EMBL/GenBank/DDBJ whole genome shotgun (WGS) entry which is preliminary data.</text>
</comment>
<organism evidence="2 3">
    <name type="scientific">Phytophthora aleatoria</name>
    <dbReference type="NCBI Taxonomy" id="2496075"/>
    <lineage>
        <taxon>Eukaryota</taxon>
        <taxon>Sar</taxon>
        <taxon>Stramenopiles</taxon>
        <taxon>Oomycota</taxon>
        <taxon>Peronosporomycetes</taxon>
        <taxon>Peronosporales</taxon>
        <taxon>Peronosporaceae</taxon>
        <taxon>Phytophthora</taxon>
    </lineage>
</organism>
<dbReference type="Proteomes" id="UP000709295">
    <property type="component" value="Unassembled WGS sequence"/>
</dbReference>
<dbReference type="SMART" id="SM00280">
    <property type="entry name" value="KAZAL"/>
    <property type="match status" value="1"/>
</dbReference>
<dbReference type="AlphaFoldDB" id="A0A8J5LV85"/>
<keyword evidence="3" id="KW-1185">Reference proteome</keyword>
<gene>
    <name evidence="2" type="ORF">JG688_00017583</name>
</gene>
<evidence type="ECO:0000313" key="2">
    <source>
        <dbReference type="EMBL" id="KAG6943469.1"/>
    </source>
</evidence>
<dbReference type="PANTHER" id="PTHR40866:SF1">
    <property type="entry name" value="BED-TYPE DOMAIN-CONTAINING PROTEIN"/>
    <property type="match status" value="1"/>
</dbReference>
<protein>
    <recommendedName>
        <fullName evidence="1">Kazal-like domain-containing protein</fullName>
    </recommendedName>
</protein>
<dbReference type="InterPro" id="IPR002350">
    <property type="entry name" value="Kazal_dom"/>
</dbReference>
<sequence>MSDNLLAASPPKPTFTPRQICSFYFKPCLDNEGKPTGYYACKPCGKCRKHTPQTGHTNLVSHVRSKHPNYESDMRDASIAASGTLLPWVSQKASNRFAWVRWVVTGNLLLSFCESKETRQYTKLNPISVTTLTSLMEALTKAVETTIGEEMSDDFGLIMDGWIHGTEHYLAVYGCYETTDGRPKHPLLSLAPVMDEPDDHLNADGHMMAISRFLPFSGKSLDGSLRKQPRGSAAVNAEVANGEAGAQLRTKTTLAPGLREDTRWSSTFSMLERYFRLREFISADEEDIGDFLPSRVTHRKLATLLASLRDVESVSKRLQADRLTLLDARDLFDALVEIRPAFANYLDIIHSVAFEEATVKVLAGQAAMLREEEATALEPFKRVPTNVAAAAPSSSSKEAFANRVLKRRKVSAEPASYILLHAIPPTSNIVEKLFSIARAVLRHELQRLSPMMLEMIMFLEMNSSYYDVATVYEKAKKAREEQLKKKGASSSGSGASKYVQVCPGVYEPVCGSEGVMHCFLGVISCKNPDEHITKVSIGACPKPTTQPPHN</sequence>
<name>A0A8J5LV85_9STRA</name>